<comment type="cofactor">
    <cofactor evidence="1">
        <name>pyridoxal 5'-phosphate</name>
        <dbReference type="ChEBI" id="CHEBI:597326"/>
    </cofactor>
</comment>
<proteinExistence type="inferred from homology"/>
<protein>
    <recommendedName>
        <fullName evidence="2">cysteine-S-conjugate beta-lyase</fullName>
        <ecNumber evidence="2">4.4.1.13</ecNumber>
    </recommendedName>
</protein>
<dbReference type="CDD" id="cd00609">
    <property type="entry name" value="AAT_like"/>
    <property type="match status" value="1"/>
</dbReference>
<organism evidence="7 8">
    <name type="scientific">Leucothrix arctica</name>
    <dbReference type="NCBI Taxonomy" id="1481894"/>
    <lineage>
        <taxon>Bacteria</taxon>
        <taxon>Pseudomonadati</taxon>
        <taxon>Pseudomonadota</taxon>
        <taxon>Gammaproteobacteria</taxon>
        <taxon>Thiotrichales</taxon>
        <taxon>Thiotrichaceae</taxon>
        <taxon>Leucothrix</taxon>
    </lineage>
</organism>
<keyword evidence="7" id="KW-0808">Transferase</keyword>
<dbReference type="OrthoDB" id="3224382at2"/>
<dbReference type="EMBL" id="QGKL01000019">
    <property type="protein sequence ID" value="PWQ97580.1"/>
    <property type="molecule type" value="Genomic_DNA"/>
</dbReference>
<keyword evidence="3" id="KW-0663">Pyridoxal phosphate</keyword>
<dbReference type="Proteomes" id="UP000245506">
    <property type="component" value="Unassembled WGS sequence"/>
</dbReference>
<evidence type="ECO:0000256" key="1">
    <source>
        <dbReference type="ARBA" id="ARBA00001933"/>
    </source>
</evidence>
<dbReference type="GO" id="GO:0008483">
    <property type="term" value="F:transaminase activity"/>
    <property type="evidence" value="ECO:0007669"/>
    <property type="project" value="UniProtKB-KW"/>
</dbReference>
<sequence length="391" mass="43376">MSETINFDEQIDRIGTHSIKWDMMETYYGLKPEESLPMWVADMDFKPPQAVKNALQGSVDHGVHGYFGGDTEHYQAVMGWMQKRHNWTVDESWISTVHGLIQGTAMCVQAYTKPGEGVILFTPVYHAFARIIKANDREVIESPLEIQDGIYRMNLDLLASQLKGHEKLMILCSPHNPGGRVWTVEELKAVADFCVEHDLVLVSDEIHHDLVFSGVIHTVMPLAAPEISSRLVMLTAGSKTFNIAGGLTGNVIIEDKALRQKFLKVHAASGTSPTRYGVLMATAAYSQGEEWLESLLVYLDENRRLLDEGLSSIDGVVSMPMASTYLAWVDFSGTGLSTAEVINKVQKEAKIATNVGSMFGSGGDGYLRFNFACRREVIEQAVERLKKVFAS</sequence>
<keyword evidence="4" id="KW-0456">Lyase</keyword>
<dbReference type="NCBIfam" id="TIGR04350">
    <property type="entry name" value="C_S_lyase_PatB"/>
    <property type="match status" value="1"/>
</dbReference>
<comment type="caution">
    <text evidence="7">The sequence shown here is derived from an EMBL/GenBank/DDBJ whole genome shotgun (WGS) entry which is preliminary data.</text>
</comment>
<evidence type="ECO:0000256" key="4">
    <source>
        <dbReference type="ARBA" id="ARBA00023239"/>
    </source>
</evidence>
<dbReference type="AlphaFoldDB" id="A0A317CMP0"/>
<dbReference type="InterPro" id="IPR015421">
    <property type="entry name" value="PyrdxlP-dep_Trfase_major"/>
</dbReference>
<comment type="similarity">
    <text evidence="5">Belongs to the class-II pyridoxal-phosphate-dependent aminotransferase family. MalY/PatB cystathionine beta-lyase subfamily.</text>
</comment>
<evidence type="ECO:0000313" key="7">
    <source>
        <dbReference type="EMBL" id="PWQ97580.1"/>
    </source>
</evidence>
<keyword evidence="7" id="KW-0032">Aminotransferase</keyword>
<dbReference type="Gene3D" id="3.40.640.10">
    <property type="entry name" value="Type I PLP-dependent aspartate aminotransferase-like (Major domain)"/>
    <property type="match status" value="1"/>
</dbReference>
<evidence type="ECO:0000256" key="5">
    <source>
        <dbReference type="ARBA" id="ARBA00037974"/>
    </source>
</evidence>
<dbReference type="InterPro" id="IPR027619">
    <property type="entry name" value="C-S_lyase_PatB-like"/>
</dbReference>
<dbReference type="GO" id="GO:0047804">
    <property type="term" value="F:cysteine-S-conjugate beta-lyase activity"/>
    <property type="evidence" value="ECO:0007669"/>
    <property type="project" value="UniProtKB-EC"/>
</dbReference>
<dbReference type="InterPro" id="IPR004839">
    <property type="entry name" value="Aminotransferase_I/II_large"/>
</dbReference>
<dbReference type="Pfam" id="PF00155">
    <property type="entry name" value="Aminotran_1_2"/>
    <property type="match status" value="1"/>
</dbReference>
<accession>A0A317CMP0</accession>
<dbReference type="InterPro" id="IPR015424">
    <property type="entry name" value="PyrdxlP-dep_Trfase"/>
</dbReference>
<evidence type="ECO:0000313" key="8">
    <source>
        <dbReference type="Proteomes" id="UP000245506"/>
    </source>
</evidence>
<dbReference type="InterPro" id="IPR051798">
    <property type="entry name" value="Class-II_PLP-Dep_Aminotrans"/>
</dbReference>
<dbReference type="GO" id="GO:0030170">
    <property type="term" value="F:pyridoxal phosphate binding"/>
    <property type="evidence" value="ECO:0007669"/>
    <property type="project" value="InterPro"/>
</dbReference>
<name>A0A317CMP0_9GAMM</name>
<evidence type="ECO:0000256" key="2">
    <source>
        <dbReference type="ARBA" id="ARBA00012224"/>
    </source>
</evidence>
<reference evidence="7 8" key="1">
    <citation type="submission" date="2018-05" db="EMBL/GenBank/DDBJ databases">
        <title>Leucothrix arctica sp. nov., isolated from Arctic seawater.</title>
        <authorList>
            <person name="Choi A."/>
            <person name="Baek K."/>
        </authorList>
    </citation>
    <scope>NUCLEOTIDE SEQUENCE [LARGE SCALE GENOMIC DNA]</scope>
    <source>
        <strain evidence="7 8">IMCC9719</strain>
    </source>
</reference>
<evidence type="ECO:0000259" key="6">
    <source>
        <dbReference type="Pfam" id="PF00155"/>
    </source>
</evidence>
<dbReference type="PANTHER" id="PTHR43525:SF1">
    <property type="entry name" value="PROTEIN MALY"/>
    <property type="match status" value="1"/>
</dbReference>
<dbReference type="Gene3D" id="3.90.1150.10">
    <property type="entry name" value="Aspartate Aminotransferase, domain 1"/>
    <property type="match status" value="1"/>
</dbReference>
<dbReference type="RefSeq" id="WP_109822622.1">
    <property type="nucleotide sequence ID" value="NZ_QGKL01000019.1"/>
</dbReference>
<dbReference type="InterPro" id="IPR015422">
    <property type="entry name" value="PyrdxlP-dep_Trfase_small"/>
</dbReference>
<evidence type="ECO:0000256" key="3">
    <source>
        <dbReference type="ARBA" id="ARBA00022898"/>
    </source>
</evidence>
<keyword evidence="8" id="KW-1185">Reference proteome</keyword>
<dbReference type="SUPFAM" id="SSF53383">
    <property type="entry name" value="PLP-dependent transferases"/>
    <property type="match status" value="1"/>
</dbReference>
<feature type="domain" description="Aminotransferase class I/classII large" evidence="6">
    <location>
        <begin position="42"/>
        <end position="385"/>
    </location>
</feature>
<dbReference type="PANTHER" id="PTHR43525">
    <property type="entry name" value="PROTEIN MALY"/>
    <property type="match status" value="1"/>
</dbReference>
<gene>
    <name evidence="7" type="ORF">DKT75_06585</name>
</gene>
<dbReference type="EC" id="4.4.1.13" evidence="2"/>